<dbReference type="Pfam" id="PF10712">
    <property type="entry name" value="NAD-GH"/>
    <property type="match status" value="1"/>
</dbReference>
<evidence type="ECO:0000256" key="1">
    <source>
        <dbReference type="SAM" id="MobiDB-lite"/>
    </source>
</evidence>
<evidence type="ECO:0000256" key="2">
    <source>
        <dbReference type="SAM" id="Phobius"/>
    </source>
</evidence>
<dbReference type="EMBL" id="BLBS01000043">
    <property type="protein sequence ID" value="GET90853.1"/>
    <property type="molecule type" value="Genomic_DNA"/>
</dbReference>
<feature type="compositionally biased region" description="Basic residues" evidence="1">
    <location>
        <begin position="1"/>
        <end position="14"/>
    </location>
</feature>
<comment type="caution">
    <text evidence="3">The sequence shown here is derived from an EMBL/GenBank/DDBJ whole genome shotgun (WGS) entry which is preliminary data.</text>
</comment>
<keyword evidence="2" id="KW-1133">Transmembrane helix</keyword>
<feature type="region of interest" description="Disordered" evidence="1">
    <location>
        <begin position="1"/>
        <end position="21"/>
    </location>
</feature>
<proteinExistence type="predicted"/>
<name>A0A640KMN3_LEITA</name>
<keyword evidence="2" id="KW-0472">Membrane</keyword>
<accession>A0A640KMN3</accession>
<gene>
    <name evidence="3" type="ORF">LtaPh_3024961</name>
</gene>
<feature type="transmembrane region" description="Helical" evidence="2">
    <location>
        <begin position="33"/>
        <end position="53"/>
    </location>
</feature>
<dbReference type="VEuPathDB" id="TriTrypDB:LtaPh_3024961"/>
<reference evidence="3" key="1">
    <citation type="submission" date="2019-11" db="EMBL/GenBank/DDBJ databases">
        <title>Leishmania tarentolae CDS.</title>
        <authorList>
            <person name="Goto Y."/>
            <person name="Yamagishi J."/>
        </authorList>
    </citation>
    <scope>NUCLEOTIDE SEQUENCE [LARGE SCALE GENOMIC DNA]</scope>
    <source>
        <strain evidence="3">Parrot Tar II</strain>
    </source>
</reference>
<dbReference type="AlphaFoldDB" id="A0A640KMN3"/>
<organism evidence="3 4">
    <name type="scientific">Leishmania tarentolae</name>
    <name type="common">Sauroleishmania tarentolae</name>
    <dbReference type="NCBI Taxonomy" id="5689"/>
    <lineage>
        <taxon>Eukaryota</taxon>
        <taxon>Discoba</taxon>
        <taxon>Euglenozoa</taxon>
        <taxon>Kinetoplastea</taxon>
        <taxon>Metakinetoplastina</taxon>
        <taxon>Trypanosomatida</taxon>
        <taxon>Trypanosomatidae</taxon>
        <taxon>Leishmaniinae</taxon>
        <taxon>Leishmania</taxon>
        <taxon>lizard Leishmania</taxon>
    </lineage>
</organism>
<sequence>MHHGHSTPHYHTQHNKSTANNTEYDQSQELTSFLLLTAALLLLLTLALLLLLLTGGAAAAGVGCGSLLVLCAAALHHGLLQLVRRSREVVLRDVRVLHRLAQLRHQRLHVLLLRIAHVLPLAQLPLRCCQLRLGVVAHLHKLALHTVRLRVLLRVADHLLDLILRQPAVRRDRDVLRLARRLVLRRHVADAVCVNVERHLHLRHAAGGGRDAHQVELTHHLVVRRHLALALEHLDPNLRLVVRCRRERLALLRRDRRVLRDHAREHAAERLNAQRQRRHVQQHKPLHVAAQHAAQRRGTKRHGLVGVHAAEWVLLEELLHLLHHLRHARHPAHKHNIVDLLQLHASVLHALLARRNRPLDQLLHNALELATADVHLDVLRAVSVRSDERQVHLRLHRRRQLALRLLRSLAHALQRHPLLAQVDPARLAELLQDVVRQRQVEVLAAKVRVAVRRLHLEHAASDLQHGDIERAAAKVVHRDHAVLRLVHAVRKRRCCRLVHHADHVQARDRPGVLRRLALRVVEVRGARHHRVAHLVPHEVLRRLLHLLQHERADLRRRVLLPVPVLHPRVAVPGAHDLVRHVLDVLLDVLVLEPAPDQPLHRIERRLRVRDRLPLRR</sequence>
<feature type="transmembrane region" description="Helical" evidence="2">
    <location>
        <begin position="59"/>
        <end position="83"/>
    </location>
</feature>
<keyword evidence="3" id="KW-0346">Stress response</keyword>
<keyword evidence="2" id="KW-0812">Transmembrane</keyword>
<dbReference type="Proteomes" id="UP000419144">
    <property type="component" value="Unassembled WGS sequence"/>
</dbReference>
<dbReference type="InterPro" id="IPR019651">
    <property type="entry name" value="Glutamate_DH_NAD-spec"/>
</dbReference>
<evidence type="ECO:0000313" key="4">
    <source>
        <dbReference type="Proteomes" id="UP000419144"/>
    </source>
</evidence>
<evidence type="ECO:0000313" key="3">
    <source>
        <dbReference type="EMBL" id="GET90853.1"/>
    </source>
</evidence>
<protein>
    <submittedName>
        <fullName evidence="3">Heat shock 70-related protein 1, mitochondrial, putative</fullName>
    </submittedName>
</protein>
<keyword evidence="4" id="KW-1185">Reference proteome</keyword>